<sequence length="130" mass="14984">MVFLDILCIAQHDEKLKKKGIMGLGAFLVNSKSLVVLWTPRYFSRLWCTFEIATFMKDPEQRGHIQFMPLKMGAQVILSSIFWHIIGFSYAAFYMTNQAHLPSAMCVYSYGRLECLSSWKHSQSFPSFVS</sequence>
<comment type="caution">
    <text evidence="2">The sequence shown here is derived from an EMBL/GenBank/DDBJ whole genome shotgun (WGS) entry which is preliminary data.</text>
</comment>
<name>A0A812XJB6_SYMPI</name>
<dbReference type="Proteomes" id="UP000649617">
    <property type="component" value="Unassembled WGS sequence"/>
</dbReference>
<accession>A0A812XJB6</accession>
<feature type="transmembrane region" description="Helical" evidence="1">
    <location>
        <begin position="76"/>
        <end position="95"/>
    </location>
</feature>
<evidence type="ECO:0000313" key="2">
    <source>
        <dbReference type="EMBL" id="CAE7739865.1"/>
    </source>
</evidence>
<protein>
    <submittedName>
        <fullName evidence="2">Uncharacterized protein</fullName>
    </submittedName>
</protein>
<feature type="transmembrane region" description="Helical" evidence="1">
    <location>
        <begin position="21"/>
        <end position="39"/>
    </location>
</feature>
<evidence type="ECO:0000256" key="1">
    <source>
        <dbReference type="SAM" id="Phobius"/>
    </source>
</evidence>
<reference evidence="2" key="1">
    <citation type="submission" date="2021-02" db="EMBL/GenBank/DDBJ databases">
        <authorList>
            <person name="Dougan E. K."/>
            <person name="Rhodes N."/>
            <person name="Thang M."/>
            <person name="Chan C."/>
        </authorList>
    </citation>
    <scope>NUCLEOTIDE SEQUENCE</scope>
</reference>
<keyword evidence="1" id="KW-1133">Transmembrane helix</keyword>
<keyword evidence="1" id="KW-0812">Transmembrane</keyword>
<dbReference type="AlphaFoldDB" id="A0A812XJB6"/>
<keyword evidence="1" id="KW-0472">Membrane</keyword>
<gene>
    <name evidence="2" type="ORF">SPIL2461_LOCUS21276</name>
</gene>
<organism evidence="2 3">
    <name type="scientific">Symbiodinium pilosum</name>
    <name type="common">Dinoflagellate</name>
    <dbReference type="NCBI Taxonomy" id="2952"/>
    <lineage>
        <taxon>Eukaryota</taxon>
        <taxon>Sar</taxon>
        <taxon>Alveolata</taxon>
        <taxon>Dinophyceae</taxon>
        <taxon>Suessiales</taxon>
        <taxon>Symbiodiniaceae</taxon>
        <taxon>Symbiodinium</taxon>
    </lineage>
</organism>
<keyword evidence="3" id="KW-1185">Reference proteome</keyword>
<proteinExistence type="predicted"/>
<evidence type="ECO:0000313" key="3">
    <source>
        <dbReference type="Proteomes" id="UP000649617"/>
    </source>
</evidence>
<dbReference type="EMBL" id="CAJNIZ010046104">
    <property type="protein sequence ID" value="CAE7739865.1"/>
    <property type="molecule type" value="Genomic_DNA"/>
</dbReference>
<dbReference type="OrthoDB" id="433935at2759"/>